<keyword evidence="3 5" id="KW-1133">Transmembrane helix</keyword>
<comment type="subcellular location">
    <subcellularLocation>
        <location evidence="1">Membrane</location>
        <topology evidence="1">Multi-pass membrane protein</topology>
    </subcellularLocation>
</comment>
<evidence type="ECO:0000259" key="6">
    <source>
        <dbReference type="Pfam" id="PF06271"/>
    </source>
</evidence>
<gene>
    <name evidence="8" type="primary">LOC115875042</name>
</gene>
<evidence type="ECO:0000256" key="1">
    <source>
        <dbReference type="ARBA" id="ARBA00004141"/>
    </source>
</evidence>
<dbReference type="AlphaFoldDB" id="A0A6J2X4Y1"/>
<keyword evidence="2 5" id="KW-0812">Transmembrane</keyword>
<dbReference type="InParanoid" id="A0A6J2X4Y1"/>
<dbReference type="InterPro" id="IPR010432">
    <property type="entry name" value="RDD"/>
</dbReference>
<feature type="domain" description="RDD" evidence="6">
    <location>
        <begin position="126"/>
        <end position="228"/>
    </location>
</feature>
<name>A0A6J2X4Y1_SITOR</name>
<proteinExistence type="predicted"/>
<dbReference type="PANTHER" id="PTHR13659">
    <property type="entry name" value="AUTOSOMAL HIGHLY CONSERVED PROTEIN"/>
    <property type="match status" value="1"/>
</dbReference>
<organism evidence="7 8">
    <name type="scientific">Sitophilus oryzae</name>
    <name type="common">Rice weevil</name>
    <name type="synonym">Curculio oryzae</name>
    <dbReference type="NCBI Taxonomy" id="7048"/>
    <lineage>
        <taxon>Eukaryota</taxon>
        <taxon>Metazoa</taxon>
        <taxon>Ecdysozoa</taxon>
        <taxon>Arthropoda</taxon>
        <taxon>Hexapoda</taxon>
        <taxon>Insecta</taxon>
        <taxon>Pterygota</taxon>
        <taxon>Neoptera</taxon>
        <taxon>Endopterygota</taxon>
        <taxon>Coleoptera</taxon>
        <taxon>Polyphaga</taxon>
        <taxon>Cucujiformia</taxon>
        <taxon>Curculionidae</taxon>
        <taxon>Dryophthorinae</taxon>
        <taxon>Sitophilus</taxon>
    </lineage>
</organism>
<dbReference type="PANTHER" id="PTHR13659:SF5">
    <property type="entry name" value="PROTEIN FAM8A1"/>
    <property type="match status" value="1"/>
</dbReference>
<evidence type="ECO:0000313" key="7">
    <source>
        <dbReference type="Proteomes" id="UP000504635"/>
    </source>
</evidence>
<evidence type="ECO:0000256" key="2">
    <source>
        <dbReference type="ARBA" id="ARBA00022692"/>
    </source>
</evidence>
<evidence type="ECO:0000256" key="5">
    <source>
        <dbReference type="SAM" id="Phobius"/>
    </source>
</evidence>
<reference evidence="8" key="1">
    <citation type="submission" date="2025-08" db="UniProtKB">
        <authorList>
            <consortium name="RefSeq"/>
        </authorList>
    </citation>
    <scope>IDENTIFICATION</scope>
    <source>
        <tissue evidence="8">Gonads</tissue>
    </source>
</reference>
<dbReference type="OrthoDB" id="10061042at2759"/>
<keyword evidence="7" id="KW-1185">Reference proteome</keyword>
<dbReference type="InterPro" id="IPR039871">
    <property type="entry name" value="FAM8A1"/>
</dbReference>
<dbReference type="Proteomes" id="UP000504635">
    <property type="component" value="Unplaced"/>
</dbReference>
<accession>A0A6J2X4Y1</accession>
<protein>
    <submittedName>
        <fullName evidence="8">Protein FAM8A1</fullName>
    </submittedName>
</protein>
<dbReference type="FunCoup" id="A0A6J2X4Y1">
    <property type="interactions" value="358"/>
</dbReference>
<evidence type="ECO:0000256" key="4">
    <source>
        <dbReference type="ARBA" id="ARBA00023136"/>
    </source>
</evidence>
<dbReference type="Pfam" id="PF06271">
    <property type="entry name" value="RDD"/>
    <property type="match status" value="1"/>
</dbReference>
<feature type="transmembrane region" description="Helical" evidence="5">
    <location>
        <begin position="180"/>
        <end position="207"/>
    </location>
</feature>
<evidence type="ECO:0000256" key="3">
    <source>
        <dbReference type="ARBA" id="ARBA00022989"/>
    </source>
</evidence>
<dbReference type="KEGG" id="soy:115875042"/>
<keyword evidence="4 5" id="KW-0472">Membrane</keyword>
<feature type="transmembrane region" description="Helical" evidence="5">
    <location>
        <begin position="259"/>
        <end position="278"/>
    </location>
</feature>
<evidence type="ECO:0000313" key="8">
    <source>
        <dbReference type="RefSeq" id="XP_030746241.1"/>
    </source>
</evidence>
<sequence>MEFDGIFKKDTNHEPIDWDKVKKDREEYFENLRKWLESTRVWNNMHSGFPQFAGNLNTDRSSTSIGQNSFTPFTQNQQPEGLRFNNLQQGQNDNTTLNGVPFYQTYPFIFPPNLFRPPTTYEFIIPPLWKRFCAEVIDFSILFIFKLILTFLFLDFINLGNTLDLYGLEAIQKSLEGAEIAYPLAFELLLLELIHRVVVCFFEAYFLRGKMCSTPGKRCMGLMVVNVETISAVPNPQPDIVTATGVKSLGWQKAMLRSMLKNLIVGLLLPLCITFYVFPFNRTSYDMMSNSVVVEVHPEFLMYQNLIVT</sequence>
<dbReference type="GO" id="GO:0016020">
    <property type="term" value="C:membrane"/>
    <property type="evidence" value="ECO:0007669"/>
    <property type="project" value="UniProtKB-SubCell"/>
</dbReference>
<dbReference type="GeneID" id="115875042"/>
<dbReference type="RefSeq" id="XP_030746241.1">
    <property type="nucleotide sequence ID" value="XM_030890381.1"/>
</dbReference>
<feature type="transmembrane region" description="Helical" evidence="5">
    <location>
        <begin position="139"/>
        <end position="160"/>
    </location>
</feature>